<keyword evidence="3" id="KW-1185">Reference proteome</keyword>
<feature type="region of interest" description="Disordered" evidence="1">
    <location>
        <begin position="1"/>
        <end position="59"/>
    </location>
</feature>
<accession>A0A4V1J4Q4</accession>
<evidence type="ECO:0000313" key="3">
    <source>
        <dbReference type="Proteomes" id="UP000268162"/>
    </source>
</evidence>
<gene>
    <name evidence="2" type="ORF">BJ085DRAFT_41009</name>
</gene>
<sequence>MSENSSSSITTPKKNPANISAKPVLPSDSPLPGADSKQTKQATLPPARSRLQARNAWRGSTTEVVPTTYFRFPNEYNKHEVGPWDPARIEAHHVARRLCHHVPGMELMRYSDLQRTAAMVLQYYKAKCYDIPLHQSQQRIYREIDWIERLTKLSAARIRPFAERRRRTEYLERKRERIYDDIVRLRSGQTPRRRGDISQLQALSQVRPPLMVHELEVSLDDQDQDRARLAEPLTDAECEKYRPPVQRFHYTYANPEFVLIFLEALASQGYTLPGFGTSKRNVKPPSWQERRMAKRAEKAEKTSGQLDLFEWVGQAQTA</sequence>
<evidence type="ECO:0000256" key="1">
    <source>
        <dbReference type="SAM" id="MobiDB-lite"/>
    </source>
</evidence>
<reference evidence="3" key="1">
    <citation type="journal article" date="2018" name="Nat. Microbiol.">
        <title>Leveraging single-cell genomics to expand the fungal tree of life.</title>
        <authorList>
            <person name="Ahrendt S.R."/>
            <person name="Quandt C.A."/>
            <person name="Ciobanu D."/>
            <person name="Clum A."/>
            <person name="Salamov A."/>
            <person name="Andreopoulos B."/>
            <person name="Cheng J.F."/>
            <person name="Woyke T."/>
            <person name="Pelin A."/>
            <person name="Henrissat B."/>
            <person name="Reynolds N.K."/>
            <person name="Benny G.L."/>
            <person name="Smith M.E."/>
            <person name="James T.Y."/>
            <person name="Grigoriev I.V."/>
        </authorList>
    </citation>
    <scope>NUCLEOTIDE SEQUENCE [LARGE SCALE GENOMIC DNA]</scope>
    <source>
        <strain evidence="3">RSA 468</strain>
    </source>
</reference>
<dbReference type="Proteomes" id="UP000268162">
    <property type="component" value="Unassembled WGS sequence"/>
</dbReference>
<evidence type="ECO:0000313" key="2">
    <source>
        <dbReference type="EMBL" id="RKP36369.1"/>
    </source>
</evidence>
<feature type="compositionally biased region" description="Polar residues" evidence="1">
    <location>
        <begin position="1"/>
        <end position="13"/>
    </location>
</feature>
<dbReference type="EMBL" id="ML002666">
    <property type="protein sequence ID" value="RKP36369.1"/>
    <property type="molecule type" value="Genomic_DNA"/>
</dbReference>
<protein>
    <submittedName>
        <fullName evidence="2">Uncharacterized protein</fullName>
    </submittedName>
</protein>
<proteinExistence type="predicted"/>
<name>A0A4V1J4Q4_9FUNG</name>
<organism evidence="2 3">
    <name type="scientific">Dimargaris cristalligena</name>
    <dbReference type="NCBI Taxonomy" id="215637"/>
    <lineage>
        <taxon>Eukaryota</taxon>
        <taxon>Fungi</taxon>
        <taxon>Fungi incertae sedis</taxon>
        <taxon>Zoopagomycota</taxon>
        <taxon>Kickxellomycotina</taxon>
        <taxon>Dimargaritomycetes</taxon>
        <taxon>Dimargaritales</taxon>
        <taxon>Dimargaritaceae</taxon>
        <taxon>Dimargaris</taxon>
    </lineage>
</organism>
<dbReference type="AlphaFoldDB" id="A0A4V1J4Q4"/>